<dbReference type="Proteomes" id="UP000310997">
    <property type="component" value="Unassembled WGS sequence"/>
</dbReference>
<dbReference type="Proteomes" id="UP000358702">
    <property type="component" value="Unassembled WGS sequence"/>
</dbReference>
<protein>
    <recommendedName>
        <fullName evidence="7">DUF2292 domain-containing protein</fullName>
    </recommendedName>
</protein>
<evidence type="ECO:0000313" key="5">
    <source>
        <dbReference type="Proteomes" id="UP000310997"/>
    </source>
</evidence>
<dbReference type="EMBL" id="CQVU01000019">
    <property type="protein sequence ID" value="COA33426.1"/>
    <property type="molecule type" value="Genomic_DNA"/>
</dbReference>
<name>A0A0U0K6P4_STREE</name>
<reference evidence="5 6" key="2">
    <citation type="submission" date="2019-04" db="EMBL/GenBank/DDBJ databases">
        <authorList>
            <consortium name="Pathogen Informatics"/>
        </authorList>
    </citation>
    <scope>NUCLEOTIDE SEQUENCE [LARGE SCALE GENOMIC DNA]</scope>
    <source>
        <strain evidence="2 6">GPSC21</strain>
        <strain evidence="3 5">GPSC559</strain>
    </source>
</reference>
<evidence type="ECO:0000313" key="4">
    <source>
        <dbReference type="Proteomes" id="UP000042967"/>
    </source>
</evidence>
<evidence type="ECO:0000313" key="2">
    <source>
        <dbReference type="EMBL" id="VKB70794.1"/>
    </source>
</evidence>
<evidence type="ECO:0000313" key="6">
    <source>
        <dbReference type="Proteomes" id="UP000358702"/>
    </source>
</evidence>
<gene>
    <name evidence="1" type="ORF">ERS020924_01760</name>
    <name evidence="2" type="ORF">SAMEA3353631_01626</name>
    <name evidence="3" type="ORF">SAMEA4038883_00324</name>
</gene>
<accession>A0A0U0K6P4</accession>
<proteinExistence type="predicted"/>
<dbReference type="EMBL" id="CABDLL010000002">
    <property type="protein sequence ID" value="VTE36077.1"/>
    <property type="molecule type" value="Genomic_DNA"/>
</dbReference>
<dbReference type="EMBL" id="CAANCB010000009">
    <property type="protein sequence ID" value="VKB70794.1"/>
    <property type="molecule type" value="Genomic_DNA"/>
</dbReference>
<evidence type="ECO:0000313" key="1">
    <source>
        <dbReference type="EMBL" id="COA33426.1"/>
    </source>
</evidence>
<sequence>MTENKDNKLLEMMEKGFVLYSKNGIIKYIEIPDHGSIKLKAQDGQLVYKEVTTGEQC</sequence>
<organism evidence="2 6">
    <name type="scientific">Streptococcus pneumoniae</name>
    <dbReference type="NCBI Taxonomy" id="1313"/>
    <lineage>
        <taxon>Bacteria</taxon>
        <taxon>Bacillati</taxon>
        <taxon>Bacillota</taxon>
        <taxon>Bacilli</taxon>
        <taxon>Lactobacillales</taxon>
        <taxon>Streptococcaceae</taxon>
        <taxon>Streptococcus</taxon>
    </lineage>
</organism>
<dbReference type="Proteomes" id="UP000042967">
    <property type="component" value="Unassembled WGS sequence"/>
</dbReference>
<dbReference type="RefSeq" id="WP_000138312.1">
    <property type="nucleotide sequence ID" value="NZ_AP026919.1"/>
</dbReference>
<dbReference type="AlphaFoldDB" id="A0A0U0K6P4"/>
<reference evidence="1 4" key="1">
    <citation type="submission" date="2015-03" db="EMBL/GenBank/DDBJ databases">
        <authorList>
            <consortium name="Pathogen Informatics"/>
            <person name="Murphy D."/>
        </authorList>
    </citation>
    <scope>NUCLEOTIDE SEQUENCE [LARGE SCALE GENOMIC DNA]</scope>
    <source>
        <strain evidence="1 4">SMRU1414</strain>
    </source>
</reference>
<evidence type="ECO:0000313" key="3">
    <source>
        <dbReference type="EMBL" id="VTE36077.1"/>
    </source>
</evidence>
<evidence type="ECO:0008006" key="7">
    <source>
        <dbReference type="Google" id="ProtNLM"/>
    </source>
</evidence>